<sequence>MKTDEDKSPPGLRLVGSTLIVDHIERTFAGESVGIDLH</sequence>
<proteinExistence type="predicted"/>
<organism evidence="1 2">
    <name type="scientific">Stieleria maiorica</name>
    <dbReference type="NCBI Taxonomy" id="2795974"/>
    <lineage>
        <taxon>Bacteria</taxon>
        <taxon>Pseudomonadati</taxon>
        <taxon>Planctomycetota</taxon>
        <taxon>Planctomycetia</taxon>
        <taxon>Pirellulales</taxon>
        <taxon>Pirellulaceae</taxon>
        <taxon>Stieleria</taxon>
    </lineage>
</organism>
<dbReference type="EMBL" id="CP036264">
    <property type="protein sequence ID" value="QEF97978.1"/>
    <property type="molecule type" value="Genomic_DNA"/>
</dbReference>
<accession>A0A5B9MA36</accession>
<keyword evidence="2" id="KW-1185">Reference proteome</keyword>
<evidence type="ECO:0000313" key="1">
    <source>
        <dbReference type="EMBL" id="QEF97978.1"/>
    </source>
</evidence>
<name>A0A5B9MA36_9BACT</name>
<dbReference type="AlphaFoldDB" id="A0A5B9MA36"/>
<dbReference type="Proteomes" id="UP000321353">
    <property type="component" value="Chromosome"/>
</dbReference>
<protein>
    <submittedName>
        <fullName evidence="1">Uncharacterized protein</fullName>
    </submittedName>
</protein>
<gene>
    <name evidence="1" type="ORF">Mal15_20240</name>
</gene>
<evidence type="ECO:0000313" key="2">
    <source>
        <dbReference type="Proteomes" id="UP000321353"/>
    </source>
</evidence>
<dbReference type="KEGG" id="smam:Mal15_20240"/>
<reference evidence="1 2" key="1">
    <citation type="submission" date="2019-02" db="EMBL/GenBank/DDBJ databases">
        <title>Planctomycetal bacteria perform biofilm scaping via a novel small molecule.</title>
        <authorList>
            <person name="Jeske O."/>
            <person name="Boedeker C."/>
            <person name="Wiegand S."/>
            <person name="Breitling P."/>
            <person name="Kallscheuer N."/>
            <person name="Jogler M."/>
            <person name="Rohde M."/>
            <person name="Petersen J."/>
            <person name="Medema M.H."/>
            <person name="Surup F."/>
            <person name="Jogler C."/>
        </authorList>
    </citation>
    <scope>NUCLEOTIDE SEQUENCE [LARGE SCALE GENOMIC DNA]</scope>
    <source>
        <strain evidence="1 2">Mal15</strain>
    </source>
</reference>